<keyword evidence="2" id="KW-1185">Reference proteome</keyword>
<dbReference type="RefSeq" id="WP_231866392.1">
    <property type="nucleotide sequence ID" value="NZ_JAMYZR010000040.1"/>
</dbReference>
<proteinExistence type="predicted"/>
<organism evidence="1 2">
    <name type="scientific">Acetobacter cerevisiae</name>
    <dbReference type="NCBI Taxonomy" id="178900"/>
    <lineage>
        <taxon>Bacteria</taxon>
        <taxon>Pseudomonadati</taxon>
        <taxon>Pseudomonadota</taxon>
        <taxon>Alphaproteobacteria</taxon>
        <taxon>Acetobacterales</taxon>
        <taxon>Acetobacteraceae</taxon>
        <taxon>Acetobacter</taxon>
    </lineage>
</organism>
<evidence type="ECO:0000313" key="1">
    <source>
        <dbReference type="EMBL" id="MCP1246989.1"/>
    </source>
</evidence>
<sequence length="61" mass="6955">MLHDFPMQCQHAVERENGSAGCRGQGQEFLKCQRIVPDLTCFLRGQFIVFVNDQELINKAS</sequence>
<name>A0ABT1EUP5_9PROT</name>
<reference evidence="1 2" key="1">
    <citation type="submission" date="2022-06" db="EMBL/GenBank/DDBJ databases">
        <title>Acetobacer genomes from food samples.</title>
        <authorList>
            <person name="Sombolestani A."/>
        </authorList>
    </citation>
    <scope>NUCLEOTIDE SEQUENCE [LARGE SCALE GENOMIC DNA]</scope>
    <source>
        <strain evidence="1 2">R-83281</strain>
    </source>
</reference>
<dbReference type="EMBL" id="JAMYZR010000040">
    <property type="protein sequence ID" value="MCP1246989.1"/>
    <property type="molecule type" value="Genomic_DNA"/>
</dbReference>
<dbReference type="Proteomes" id="UP001523543">
    <property type="component" value="Unassembled WGS sequence"/>
</dbReference>
<protein>
    <submittedName>
        <fullName evidence="1">Uncharacterized protein</fullName>
    </submittedName>
</protein>
<evidence type="ECO:0000313" key="2">
    <source>
        <dbReference type="Proteomes" id="UP001523543"/>
    </source>
</evidence>
<accession>A0ABT1EUP5</accession>
<comment type="caution">
    <text evidence="1">The sequence shown here is derived from an EMBL/GenBank/DDBJ whole genome shotgun (WGS) entry which is preliminary data.</text>
</comment>
<gene>
    <name evidence="1" type="ORF">NKW54_13730</name>
</gene>